<keyword evidence="4" id="KW-1185">Reference proteome</keyword>
<keyword evidence="1" id="KW-0175">Coiled coil</keyword>
<dbReference type="Pfam" id="PF06101">
    <property type="entry name" value="Vps62"/>
    <property type="match status" value="1"/>
</dbReference>
<evidence type="ECO:0000313" key="4">
    <source>
        <dbReference type="Proteomes" id="UP001314263"/>
    </source>
</evidence>
<evidence type="ECO:0000256" key="2">
    <source>
        <dbReference type="SAM" id="MobiDB-lite"/>
    </source>
</evidence>
<evidence type="ECO:0000313" key="3">
    <source>
        <dbReference type="EMBL" id="CAK0783903.1"/>
    </source>
</evidence>
<feature type="compositionally biased region" description="Basic and acidic residues" evidence="2">
    <location>
        <begin position="70"/>
        <end position="80"/>
    </location>
</feature>
<reference evidence="3 4" key="1">
    <citation type="submission" date="2023-10" db="EMBL/GenBank/DDBJ databases">
        <authorList>
            <person name="Maclean D."/>
            <person name="Macfadyen A."/>
        </authorList>
    </citation>
    <scope>NUCLEOTIDE SEQUENCE [LARGE SCALE GENOMIC DNA]</scope>
</reference>
<protein>
    <submittedName>
        <fullName evidence="3">Uncharacterized protein</fullName>
    </submittedName>
</protein>
<dbReference type="PANTHER" id="PTHR48174">
    <property type="entry name" value="DUF946 FAMILY PROTEIN"/>
    <property type="match status" value="1"/>
</dbReference>
<proteinExistence type="predicted"/>
<dbReference type="AlphaFoldDB" id="A0AAV1I948"/>
<gene>
    <name evidence="3" type="ORF">CVIRNUC_007103</name>
</gene>
<organism evidence="3 4">
    <name type="scientific">Coccomyxa viridis</name>
    <dbReference type="NCBI Taxonomy" id="1274662"/>
    <lineage>
        <taxon>Eukaryota</taxon>
        <taxon>Viridiplantae</taxon>
        <taxon>Chlorophyta</taxon>
        <taxon>core chlorophytes</taxon>
        <taxon>Trebouxiophyceae</taxon>
        <taxon>Trebouxiophyceae incertae sedis</taxon>
        <taxon>Coccomyxaceae</taxon>
        <taxon>Coccomyxa</taxon>
    </lineage>
</organism>
<feature type="region of interest" description="Disordered" evidence="2">
    <location>
        <begin position="362"/>
        <end position="391"/>
    </location>
</feature>
<dbReference type="EMBL" id="CAUYUE010000009">
    <property type="protein sequence ID" value="CAK0783903.1"/>
    <property type="molecule type" value="Genomic_DNA"/>
</dbReference>
<comment type="caution">
    <text evidence="3">The sequence shown here is derived from an EMBL/GenBank/DDBJ whole genome shotgun (WGS) entry which is preliminary data.</text>
</comment>
<name>A0AAV1I948_9CHLO</name>
<evidence type="ECO:0000256" key="1">
    <source>
        <dbReference type="SAM" id="Coils"/>
    </source>
</evidence>
<feature type="coiled-coil region" evidence="1">
    <location>
        <begin position="454"/>
        <end position="499"/>
    </location>
</feature>
<dbReference type="InterPro" id="IPR009291">
    <property type="entry name" value="Vps62"/>
</dbReference>
<feature type="region of interest" description="Disordered" evidence="2">
    <location>
        <begin position="61"/>
        <end position="116"/>
    </location>
</feature>
<dbReference type="PANTHER" id="PTHR48174:SF5">
    <property type="entry name" value="VACUOLAR PROTEIN SORTING-ASSOCIATED PROTEIN 62"/>
    <property type="match status" value="1"/>
</dbReference>
<accession>A0AAV1I948</accession>
<dbReference type="Proteomes" id="UP001314263">
    <property type="component" value="Unassembled WGS sequence"/>
</dbReference>
<sequence length="502" mass="56215">MLALNGKLGRRLMYLIPVASSRLSINSKEQPLCPPAGSIALRTPFGAVRLASTRGSTHQVSLRITASSERQSDTVKDVKPALKHLGTSRQLRRSETPETAPHKQSRPSTTGGTTPETVEELEEIIANNCPVFYFHPAEKYFPCTVPWFLERCELQVIRKGWRRRVLEVVEAVGKLDGERLKQAQEWFAGQNWRRMFLMLRLVSPEHRRGQPGKLNQIPIYAHVKALTDPQTGRRTALEVNYCKFLAYNGSYKLFGWIYIGEVGAHDGDWEHVTMRLSADGSTVLGFYYSAHRHMDGVWRSADEAPRGADGRLLAHVALNGHGSYPTAGFIPRNLLAFNDYTSNQGAVWDPDSLVIVTNSGQGGQLPSVEDRGQELNGSSYPSLGNGPHAPGKQRTILREQAPWLEYKGRWGSTVEAPAQQEWFAKAENPVSRSFLKQVLFPLAPGIESIYEPAMEEVEEALDTAKENVDQLQSEAREAMKAMDGNIEKAEDKIEQWIKSRRK</sequence>